<evidence type="ECO:0000313" key="6">
    <source>
        <dbReference type="EMBL" id="OUD11010.1"/>
    </source>
</evidence>
<keyword evidence="3" id="KW-0472">Membrane</keyword>
<name>A0A251X2R2_9RHOB</name>
<feature type="domain" description="POTRA" evidence="5">
    <location>
        <begin position="178"/>
        <end position="248"/>
    </location>
</feature>
<proteinExistence type="predicted"/>
<dbReference type="EMBL" id="MSPP01000001">
    <property type="protein sequence ID" value="OUD11010.1"/>
    <property type="molecule type" value="Genomic_DNA"/>
</dbReference>
<dbReference type="Gene3D" id="2.40.160.50">
    <property type="entry name" value="membrane protein fhac: a member of the omp85/tpsb transporter family"/>
    <property type="match status" value="1"/>
</dbReference>
<gene>
    <name evidence="6" type="ORF">BVC71_02250</name>
</gene>
<dbReference type="Pfam" id="PF07244">
    <property type="entry name" value="POTRA"/>
    <property type="match status" value="1"/>
</dbReference>
<dbReference type="PANTHER" id="PTHR12815">
    <property type="entry name" value="SORTING AND ASSEMBLY MACHINERY SAMM50 PROTEIN FAMILY MEMBER"/>
    <property type="match status" value="1"/>
</dbReference>
<keyword evidence="2" id="KW-1134">Transmembrane beta strand</keyword>
<dbReference type="GO" id="GO:0019867">
    <property type="term" value="C:outer membrane"/>
    <property type="evidence" value="ECO:0007669"/>
    <property type="project" value="InterPro"/>
</dbReference>
<feature type="domain" description="Bacterial surface antigen (D15)" evidence="4">
    <location>
        <begin position="276"/>
        <end position="573"/>
    </location>
</feature>
<evidence type="ECO:0000256" key="2">
    <source>
        <dbReference type="ARBA" id="ARBA00022452"/>
    </source>
</evidence>
<evidence type="ECO:0008006" key="8">
    <source>
        <dbReference type="Google" id="ProtNLM"/>
    </source>
</evidence>
<reference evidence="6 7" key="1">
    <citation type="submission" date="2016-12" db="EMBL/GenBank/DDBJ databases">
        <title>The draft genome sequence of HSLHS2.</title>
        <authorList>
            <person name="Hu D."/>
            <person name="Wang L."/>
            <person name="Shao Z."/>
        </authorList>
    </citation>
    <scope>NUCLEOTIDE SEQUENCE [LARGE SCALE GENOMIC DNA]</scope>
    <source>
        <strain evidence="6">MCCC 1A06712</strain>
    </source>
</reference>
<dbReference type="Pfam" id="PF01103">
    <property type="entry name" value="Omp85"/>
    <property type="match status" value="1"/>
</dbReference>
<accession>A0A251X2R2</accession>
<dbReference type="InterPro" id="IPR000184">
    <property type="entry name" value="Bac_surfAg_D15"/>
</dbReference>
<organism evidence="6 7">
    <name type="scientific">Marivivens niveibacter</name>
    <dbReference type="NCBI Taxonomy" id="1930667"/>
    <lineage>
        <taxon>Bacteria</taxon>
        <taxon>Pseudomonadati</taxon>
        <taxon>Pseudomonadota</taxon>
        <taxon>Alphaproteobacteria</taxon>
        <taxon>Rhodobacterales</taxon>
        <taxon>Paracoccaceae</taxon>
        <taxon>Marivivens group</taxon>
        <taxon>Marivivens</taxon>
    </lineage>
</organism>
<dbReference type="InterPro" id="IPR039910">
    <property type="entry name" value="D15-like"/>
</dbReference>
<keyword evidence="7" id="KW-1185">Reference proteome</keyword>
<evidence type="ECO:0000256" key="1">
    <source>
        <dbReference type="ARBA" id="ARBA00004370"/>
    </source>
</evidence>
<evidence type="ECO:0000313" key="7">
    <source>
        <dbReference type="Proteomes" id="UP000194664"/>
    </source>
</evidence>
<sequence length="573" mass="60510">MAQSLSIKVDGADIKDVLRSASLVATIIDNEEDASTQDIIAAARADYRRILTGLYSEGYYAGTVSILIDGQEASNVAPLDAPDTIEKVRFDITTGPAFRFGTADIAPTTDTTELPDTFATGERARSGAIGDAASAAISGWRDAGHPVAAVSAQQITARHTDRIINATIGIDPGPNAVFGPLTVSGNDAVRERAIRRIIGYPEGAEFSPQTLEQVAERLRRTGAFSSVAMVESDTVIDGQLPVEIEVAEAAPRRVGFGLELSTVDGLTVSGYWMHRNFLGGAQRFRVEGEVSGIAGETGGIDYSTGVSLSVPRPFAIDTELTASLALNHEDEPNYLLDQFSGDVTVTRLLENDTDYSVGVGFVMARSEEASGVRHYSMLTFPMTGTIDRRDDTLNPKSGQFSTLELTPFLGTGDVGSGGRAYFDGRIYRSVGEQQNVTFALRGQLGSVLGVDANNAPPDYLFYSGGGDSVRGEGYKSLGVTQNGVTTGGLSFAAVSLETRVDITDTIGVVGFYDTGFVGETEIPFEDGEWQSGAGVGLRYYTGIGPIRLDLATAASGDNAGKSLSVYVGIGQAF</sequence>
<evidence type="ECO:0000256" key="3">
    <source>
        <dbReference type="ARBA" id="ARBA00023136"/>
    </source>
</evidence>
<dbReference type="Gene3D" id="3.10.20.310">
    <property type="entry name" value="membrane protein fhac"/>
    <property type="match status" value="1"/>
</dbReference>
<comment type="subcellular location">
    <subcellularLocation>
        <location evidence="1">Membrane</location>
    </subcellularLocation>
</comment>
<dbReference type="Proteomes" id="UP000194664">
    <property type="component" value="Unassembled WGS sequence"/>
</dbReference>
<evidence type="ECO:0000259" key="5">
    <source>
        <dbReference type="Pfam" id="PF07244"/>
    </source>
</evidence>
<keyword evidence="2" id="KW-0812">Transmembrane</keyword>
<protein>
    <recommendedName>
        <fullName evidence="8">Bacterial surface antigen (D15) domain-containing protein</fullName>
    </recommendedName>
</protein>
<dbReference type="PANTHER" id="PTHR12815:SF42">
    <property type="entry name" value="BACTERIAL SURFACE ANTIGEN (D15) DOMAIN-CONTAINING PROTEIN"/>
    <property type="match status" value="1"/>
</dbReference>
<evidence type="ECO:0000259" key="4">
    <source>
        <dbReference type="Pfam" id="PF01103"/>
    </source>
</evidence>
<dbReference type="AlphaFoldDB" id="A0A251X2R2"/>
<dbReference type="InterPro" id="IPR010827">
    <property type="entry name" value="BamA/TamA_POTRA"/>
</dbReference>
<comment type="caution">
    <text evidence="6">The sequence shown here is derived from an EMBL/GenBank/DDBJ whole genome shotgun (WGS) entry which is preliminary data.</text>
</comment>